<keyword evidence="2" id="KW-1185">Reference proteome</keyword>
<accession>A0ABW0ACE0</accession>
<sequence length="97" mass="10935">MVGRARGRVERVLGPFGPLYAFDRYQAGFLRDGSGRFLLATGDGGTLLRLTDGSRVDLLRLDPEVWKDRLCEVLGHEPAEDERRGLPRWLPREICPA</sequence>
<proteinExistence type="predicted"/>
<comment type="caution">
    <text evidence="1">The sequence shown here is derived from an EMBL/GenBank/DDBJ whole genome shotgun (WGS) entry which is preliminary data.</text>
</comment>
<reference evidence="2" key="1">
    <citation type="journal article" date="2019" name="Int. J. Syst. Evol. Microbiol.">
        <title>The Global Catalogue of Microorganisms (GCM) 10K type strain sequencing project: providing services to taxonomists for standard genome sequencing and annotation.</title>
        <authorList>
            <consortium name="The Broad Institute Genomics Platform"/>
            <consortium name="The Broad Institute Genome Sequencing Center for Infectious Disease"/>
            <person name="Wu L."/>
            <person name="Ma J."/>
        </authorList>
    </citation>
    <scope>NUCLEOTIDE SEQUENCE [LARGE SCALE GENOMIC DNA]</scope>
    <source>
        <strain evidence="2">PCU 266</strain>
    </source>
</reference>
<name>A0ABW0ACE0_9ACTN</name>
<dbReference type="Proteomes" id="UP001596160">
    <property type="component" value="Unassembled WGS sequence"/>
</dbReference>
<evidence type="ECO:0000313" key="2">
    <source>
        <dbReference type="Proteomes" id="UP001596160"/>
    </source>
</evidence>
<protein>
    <submittedName>
        <fullName evidence="1">Uncharacterized protein</fullName>
    </submittedName>
</protein>
<dbReference type="RefSeq" id="WP_344472564.1">
    <property type="nucleotide sequence ID" value="NZ_BAAASB010000002.1"/>
</dbReference>
<organism evidence="1 2">
    <name type="scientific">Streptomyces amakusaensis</name>
    <dbReference type="NCBI Taxonomy" id="67271"/>
    <lineage>
        <taxon>Bacteria</taxon>
        <taxon>Bacillati</taxon>
        <taxon>Actinomycetota</taxon>
        <taxon>Actinomycetes</taxon>
        <taxon>Kitasatosporales</taxon>
        <taxon>Streptomycetaceae</taxon>
        <taxon>Streptomyces</taxon>
    </lineage>
</organism>
<evidence type="ECO:0000313" key="1">
    <source>
        <dbReference type="EMBL" id="MFC5150240.1"/>
    </source>
</evidence>
<dbReference type="EMBL" id="JBHSKP010000001">
    <property type="protein sequence ID" value="MFC5150240.1"/>
    <property type="molecule type" value="Genomic_DNA"/>
</dbReference>
<gene>
    <name evidence="1" type="ORF">ACFPRH_00665</name>
</gene>